<reference evidence="9" key="1">
    <citation type="journal article" date="2019" name="Int. J. Syst. Evol. Microbiol.">
        <title>The Global Catalogue of Microorganisms (GCM) 10K type strain sequencing project: providing services to taxonomists for standard genome sequencing and annotation.</title>
        <authorList>
            <consortium name="The Broad Institute Genomics Platform"/>
            <consortium name="The Broad Institute Genome Sequencing Center for Infectious Disease"/>
            <person name="Wu L."/>
            <person name="Ma J."/>
        </authorList>
    </citation>
    <scope>NUCLEOTIDE SEQUENCE [LARGE SCALE GENOMIC DNA]</scope>
    <source>
        <strain evidence="9">KCTC 22671</strain>
    </source>
</reference>
<dbReference type="InterPro" id="IPR000086">
    <property type="entry name" value="NUDIX_hydrolase_dom"/>
</dbReference>
<comment type="caution">
    <text evidence="8">The sequence shown here is derived from an EMBL/GenBank/DDBJ whole genome shotgun (WGS) entry which is preliminary data.</text>
</comment>
<dbReference type="InterPro" id="IPR045121">
    <property type="entry name" value="CoAse"/>
</dbReference>
<dbReference type="PANTHER" id="PTHR12992">
    <property type="entry name" value="NUDIX HYDROLASE"/>
    <property type="match status" value="1"/>
</dbReference>
<evidence type="ECO:0000313" key="9">
    <source>
        <dbReference type="Proteomes" id="UP001597534"/>
    </source>
</evidence>
<evidence type="ECO:0000259" key="7">
    <source>
        <dbReference type="PROSITE" id="PS51462"/>
    </source>
</evidence>
<dbReference type="EC" id="3.6.1.55" evidence="8"/>
<dbReference type="Proteomes" id="UP001597534">
    <property type="component" value="Unassembled WGS sequence"/>
</dbReference>
<dbReference type="EMBL" id="JBHUPC010000008">
    <property type="protein sequence ID" value="MFD2890735.1"/>
    <property type="molecule type" value="Genomic_DNA"/>
</dbReference>
<dbReference type="RefSeq" id="WP_379810225.1">
    <property type="nucleotide sequence ID" value="NZ_JBHUPC010000008.1"/>
</dbReference>
<dbReference type="Gene3D" id="3.90.79.10">
    <property type="entry name" value="Nucleoside Triphosphate Pyrophosphohydrolase"/>
    <property type="match status" value="1"/>
</dbReference>
<evidence type="ECO:0000256" key="5">
    <source>
        <dbReference type="ARBA" id="ARBA00022842"/>
    </source>
</evidence>
<dbReference type="Pfam" id="PF00293">
    <property type="entry name" value="NUDIX"/>
    <property type="match status" value="1"/>
</dbReference>
<organism evidence="8 9">
    <name type="scientific">Flavobacterium chuncheonense</name>
    <dbReference type="NCBI Taxonomy" id="2026653"/>
    <lineage>
        <taxon>Bacteria</taxon>
        <taxon>Pseudomonadati</taxon>
        <taxon>Bacteroidota</taxon>
        <taxon>Flavobacteriia</taxon>
        <taxon>Flavobacteriales</taxon>
        <taxon>Flavobacteriaceae</taxon>
        <taxon>Flavobacterium</taxon>
    </lineage>
</organism>
<dbReference type="SUPFAM" id="SSF55811">
    <property type="entry name" value="Nudix"/>
    <property type="match status" value="1"/>
</dbReference>
<sequence>MLFQDFIKYIPKIEKEKLMATDAHAKMAPLERISFLKEESYSNKNPRKAAVLMLFYPKNGVTHLALIVRNSYPGVHSSQIGFPGGKVELEDENLAATALRETHEEIGVSADKVEIIKPFSTIYIPPSNFLVYPFMGTSEFELNFIPDLEEVKRVLEFPLSLFLDDNSITNVKMTTSYANDLEVPAFMVGKYVVWGATAMMMSELKEVIKNVVYQNEGSKIL</sequence>
<evidence type="ECO:0000313" key="8">
    <source>
        <dbReference type="EMBL" id="MFD2890735.1"/>
    </source>
</evidence>
<keyword evidence="6" id="KW-0464">Manganese</keyword>
<feature type="domain" description="Nudix hydrolase" evidence="7">
    <location>
        <begin position="46"/>
        <end position="179"/>
    </location>
</feature>
<proteinExistence type="predicted"/>
<keyword evidence="4 8" id="KW-0378">Hydrolase</keyword>
<keyword evidence="3" id="KW-0479">Metal-binding</keyword>
<comment type="cofactor">
    <cofactor evidence="1">
        <name>Mn(2+)</name>
        <dbReference type="ChEBI" id="CHEBI:29035"/>
    </cofactor>
</comment>
<evidence type="ECO:0000256" key="4">
    <source>
        <dbReference type="ARBA" id="ARBA00022801"/>
    </source>
</evidence>
<evidence type="ECO:0000256" key="3">
    <source>
        <dbReference type="ARBA" id="ARBA00022723"/>
    </source>
</evidence>
<accession>A0ABW5YI85</accession>
<name>A0ABW5YI85_9FLAO</name>
<keyword evidence="9" id="KW-1185">Reference proteome</keyword>
<evidence type="ECO:0000256" key="6">
    <source>
        <dbReference type="ARBA" id="ARBA00023211"/>
    </source>
</evidence>
<dbReference type="CDD" id="cd03426">
    <property type="entry name" value="NUDIX_CoAse_Nudt7"/>
    <property type="match status" value="1"/>
</dbReference>
<dbReference type="GO" id="GO:0035539">
    <property type="term" value="F:8-oxo-7,8-dihydrodeoxyguanosine triphosphate pyrophosphatase activity"/>
    <property type="evidence" value="ECO:0007669"/>
    <property type="project" value="UniProtKB-EC"/>
</dbReference>
<protein>
    <submittedName>
        <fullName evidence="8">NUDIX hydrolase</fullName>
        <ecNumber evidence="8">3.6.1.55</ecNumber>
    </submittedName>
</protein>
<dbReference type="InterPro" id="IPR015797">
    <property type="entry name" value="NUDIX_hydrolase-like_dom_sf"/>
</dbReference>
<comment type="cofactor">
    <cofactor evidence="2">
        <name>Mg(2+)</name>
        <dbReference type="ChEBI" id="CHEBI:18420"/>
    </cofactor>
</comment>
<evidence type="ECO:0000256" key="1">
    <source>
        <dbReference type="ARBA" id="ARBA00001936"/>
    </source>
</evidence>
<keyword evidence="5" id="KW-0460">Magnesium</keyword>
<gene>
    <name evidence="8" type="ORF">ACFS5J_01750</name>
</gene>
<evidence type="ECO:0000256" key="2">
    <source>
        <dbReference type="ARBA" id="ARBA00001946"/>
    </source>
</evidence>
<dbReference type="PANTHER" id="PTHR12992:SF11">
    <property type="entry name" value="MITOCHONDRIAL COENZYME A DIPHOSPHATASE NUDT8"/>
    <property type="match status" value="1"/>
</dbReference>
<dbReference type="PROSITE" id="PS51462">
    <property type="entry name" value="NUDIX"/>
    <property type="match status" value="1"/>
</dbReference>